<keyword evidence="2" id="KW-1185">Reference proteome</keyword>
<reference evidence="1 2" key="1">
    <citation type="submission" date="2019-07" db="EMBL/GenBank/DDBJ databases">
        <title>WGS assembly of Gossypium tomentosum.</title>
        <authorList>
            <person name="Chen Z.J."/>
            <person name="Sreedasyam A."/>
            <person name="Ando A."/>
            <person name="Song Q."/>
            <person name="De L."/>
            <person name="Hulse-Kemp A."/>
            <person name="Ding M."/>
            <person name="Ye W."/>
            <person name="Kirkbride R."/>
            <person name="Jenkins J."/>
            <person name="Plott C."/>
            <person name="Lovell J."/>
            <person name="Lin Y.-M."/>
            <person name="Vaughn R."/>
            <person name="Liu B."/>
            <person name="Li W."/>
            <person name="Simpson S."/>
            <person name="Scheffler B."/>
            <person name="Saski C."/>
            <person name="Grover C."/>
            <person name="Hu G."/>
            <person name="Conover J."/>
            <person name="Carlson J."/>
            <person name="Shu S."/>
            <person name="Boston L."/>
            <person name="Williams M."/>
            <person name="Peterson D."/>
            <person name="Mcgee K."/>
            <person name="Jones D."/>
            <person name="Wendel J."/>
            <person name="Stelly D."/>
            <person name="Grimwood J."/>
            <person name="Schmutz J."/>
        </authorList>
    </citation>
    <scope>NUCLEOTIDE SEQUENCE [LARGE SCALE GENOMIC DNA]</scope>
    <source>
        <strain evidence="1">7179.01</strain>
    </source>
</reference>
<evidence type="ECO:0000313" key="2">
    <source>
        <dbReference type="Proteomes" id="UP000322667"/>
    </source>
</evidence>
<evidence type="ECO:0008006" key="3">
    <source>
        <dbReference type="Google" id="ProtNLM"/>
    </source>
</evidence>
<dbReference type="PANTHER" id="PTHR33116">
    <property type="entry name" value="REVERSE TRANSCRIPTASE ZINC-BINDING DOMAIN-CONTAINING PROTEIN-RELATED-RELATED"/>
    <property type="match status" value="1"/>
</dbReference>
<proteinExistence type="predicted"/>
<dbReference type="AlphaFoldDB" id="A0A5D2P7W7"/>
<accession>A0A5D2P7W7</accession>
<dbReference type="EMBL" id="CM017618">
    <property type="protein sequence ID" value="TYI11953.1"/>
    <property type="molecule type" value="Genomic_DNA"/>
</dbReference>
<evidence type="ECO:0000313" key="1">
    <source>
        <dbReference type="EMBL" id="TYI11953.1"/>
    </source>
</evidence>
<sequence>MQNFWCRIFLLPSKVVKKVNKLCSSFLWKGHEFSAKGVKVGWDKVCYPKVEGGLGLKNLSVWNKVCMMRCLYLILIKAGSLWMAWSEPYVLKGANIWQVQYLPKLPTKTRTLNWGGQIDTLCWFVGIEDEFRDRGEEWKIAWEVIKANSNFAVFSWLN</sequence>
<organism evidence="1 2">
    <name type="scientific">Gossypium tomentosum</name>
    <name type="common">Hawaiian cotton</name>
    <name type="synonym">Gossypium sandvicense</name>
    <dbReference type="NCBI Taxonomy" id="34277"/>
    <lineage>
        <taxon>Eukaryota</taxon>
        <taxon>Viridiplantae</taxon>
        <taxon>Streptophyta</taxon>
        <taxon>Embryophyta</taxon>
        <taxon>Tracheophyta</taxon>
        <taxon>Spermatophyta</taxon>
        <taxon>Magnoliopsida</taxon>
        <taxon>eudicotyledons</taxon>
        <taxon>Gunneridae</taxon>
        <taxon>Pentapetalae</taxon>
        <taxon>rosids</taxon>
        <taxon>malvids</taxon>
        <taxon>Malvales</taxon>
        <taxon>Malvaceae</taxon>
        <taxon>Malvoideae</taxon>
        <taxon>Gossypium</taxon>
    </lineage>
</organism>
<dbReference type="PANTHER" id="PTHR33116:SF84">
    <property type="entry name" value="RNA-DIRECTED DNA POLYMERASE"/>
    <property type="match status" value="1"/>
</dbReference>
<dbReference type="Proteomes" id="UP000322667">
    <property type="component" value="Chromosome A09"/>
</dbReference>
<name>A0A5D2P7W7_GOSTO</name>
<gene>
    <name evidence="1" type="ORF">ES332_A09G241900v1</name>
</gene>
<protein>
    <recommendedName>
        <fullName evidence="3">Reverse transcriptase zinc-binding domain-containing protein</fullName>
    </recommendedName>
</protein>